<protein>
    <recommendedName>
        <fullName evidence="2">DUF6603 domain-containing protein</fullName>
    </recommendedName>
</protein>
<keyword evidence="4" id="KW-1185">Reference proteome</keyword>
<sequence>MGTKFRVDSYHLGLAVSGDAAIHLFVQAPATGPATVLTSMLIDGGDSGGQARLRDTMTKIQASGKYTFPTPGTLKFDKVVISHWDKDHWRGIIYAMKEDIEAQMAVTPPPPSAADLEVSFLRYQPGATGHPRTPQTMFYFPAQGWPQNKSPLLVCTTKPTTADPADANLSFTNETTKQTVQVNNVCRVRMEPLSEPNDKEPSLIGLNLITGSDLPPVSTKTTVQNYQGITSPTMLVTANPPAVAGHPGIYIIGASYRTIGPPPAFDIVNEPRGTAKNKSSIACMIMWPAPAAPPPLTPPRLSHYFAGDMHWQQENALVHWTGADGTRGQRGRWVATAKTSHHASKTSTPTNLMSAFNPRHVIASVGEHYGHPSWELLFYLRGWQWNEDADKASLTPLLATQFPYYLIKQRDPTTMAETWIPMPSGADSMAVLYLDAGGTLGTTYRTDVSTMYTQAAVVLGDDSAVGLADPWTEWATAKASGTDGKTWVRDRIASYWSDLSPVPSSAHTHDGSRCTGTNELVTPASHLAWLRIESCDDDALDGSVYVRYMGDTQDSVVWPTAPPTPPAPVPVATPTQLPPVVAPSGTLLIPASANILGKRATISPNPTPPASSKRAKVASREASVWQLAGWSFSWRGTDPDEEDEEDEDEVVGVSSLLKEPGPILPPGGPPQGTPPPLVAPYYYICSSVVQYDAPPPSTTVKQLNSDDPLNDFLSLLHLQGVILKDIPSSSDPIPLHLQDEFQSWLALSLGVGGTDPVTMTATVDTTTNDIEAFALTVPALGLTYSSAGTIHALDVQPNWGLGQASTVPGQCSLILGLQPASKKNNLKLSDVLAVATGRGSTLPGLELMVIALENILTFNLDTSMGSRNAFWFEPMMGYKTVLRCQYAADSPSLVSLNNWIARFLVGFTVQSVTAITKLQSKWVATNKDLAANNKWEFIFTTTVALDGVHVVPSVTFDFKGAELVLTLQFDYTDDGQGSLLGDIMAWIAKQKPMAEVKFDFSHWFQNAGTSNFNLPFFRRLKLSVPLDQKGLPTGSVDNVSVDLELGVKFGQPVVNGKPQRVVFLFTYEWSKARGSLLRGSLWTPPNPDADVNRHFLPEFEPHLDFEPSSISDVSEWAPSLDLTNLIPFDPNSGAPGAKVVKIPDGVPTQIIRAVLELDSDSISFQGSMACQPPKSTDIPPLFLSNISLDASYTFATKDFNLLFSFGAAMNPRQGSGMNHIELLGSLNYDTKAGWDIQASVETPGMQGAHFLDFFDVDAGPTATALIQHIALLYLGLEYKYQNGSGATNPASSFFFSGAIAIGKLELDLHFNYTGKDTWTFSAQAGAEGEESTIQEILDSIIGDGTVDLPSCVGNIPVGKPKPPSPESDGTEAKEFFNLTMTRVKADAGKPNSPQDVIFTVSVNVGPVSFTFLQFRNTSWDLDKTPNKRFLRLEVNQLPQVSIPIIGDLTQPFDEMYFMWVQDGSKSTTPGSPPGLTMAEIGVLNGVLGDDPICYKLNKDPKDYKETDVLVQAGCHFVVVLKDKTGAKNVVLDYVFAQPTPDYSVPSPALALQVHAHYQKLHGPNTVIPSRPWERDAKHKSLILHRTGKRAGRPEADPPPDPEPTGADAGGGTTKAPMKKSIGPFSISNVGVKFSNSKLSVCLDAEVAIGPVAMAMQGFSIDLDFGHGHDLQHKFPTIGDGITISLQGLSADYDRPPLSIAGALLVEHVPTGSTFYAGGVEISFEQWQFLAAGGYGDLTDPLTNKPFKTAFVFAKLNGPLITLEFATIQGITGGFGYNNNLTLPTVAEVPSFPFLNMPTVQPVTGDATMDTLMALVGSKWFSPLDGAFWAGAGLTVSALEMLDITAVLVVEWGLDVKLGIFAVAVCDVPSTDAPAKLAHAELGILATVDFGLGLAKFEAQLAPSSYILDPLCHLSGGFALYYWFKDGPQQTKGDWVFTLGGYHRLYKPPPQYPVPPRLQIEWSLGPLSITGQAYFAMTPNVAMAGGALHAYMGIGMLEAFFDAWIDFLINFKPFWFLGSGGVSVGVRFSLDLLFVTIHISVEIGATLTVYGPSIGGICHVDFWVFGFDIHFGAGQGSGNGAIGVLDFFNLALQKGSPAAVSSAPQPLLFQCQTGMLPSGGAAASERARARQERRRLRRRQLVRESDDKAVFEAEAGVSAAVDDDDDDDDDDVPIWEVKGGTFSFAINAVFAISKVTVYPEGKHPVVLDAPPKDTSPIMSRPMHLDKTMPAITSELKVEMKIATGDSKVDYEPQWELQPVISSVPKALWDAYDASTDPMGGSQSMLDTSTGGTVPLMMGVLFVAPKPILSHDKVQPFNAVLSQLQSVFPKAETPPFPDSTTAENKAWLPVPPAKPDPSNPARDWVAVQNAWKEPGLGAGAGAAAAAGWAMTMGWDTGAVDGSVPVRLVEGLQVLYVDAPLVAQAA</sequence>
<name>A0AAN6NJQ7_9PEZI</name>
<comment type="caution">
    <text evidence="3">The sequence shown here is derived from an EMBL/GenBank/DDBJ whole genome shotgun (WGS) entry which is preliminary data.</text>
</comment>
<dbReference type="Proteomes" id="UP001303222">
    <property type="component" value="Unassembled WGS sequence"/>
</dbReference>
<dbReference type="Gene3D" id="3.60.15.10">
    <property type="entry name" value="Ribonuclease Z/Hydroxyacylglutathione hydrolase-like"/>
    <property type="match status" value="1"/>
</dbReference>
<reference evidence="3" key="1">
    <citation type="journal article" date="2023" name="Mol. Phylogenet. Evol.">
        <title>Genome-scale phylogeny and comparative genomics of the fungal order Sordariales.</title>
        <authorList>
            <person name="Hensen N."/>
            <person name="Bonometti L."/>
            <person name="Westerberg I."/>
            <person name="Brannstrom I.O."/>
            <person name="Guillou S."/>
            <person name="Cros-Aarteil S."/>
            <person name="Calhoun S."/>
            <person name="Haridas S."/>
            <person name="Kuo A."/>
            <person name="Mondo S."/>
            <person name="Pangilinan J."/>
            <person name="Riley R."/>
            <person name="LaButti K."/>
            <person name="Andreopoulos B."/>
            <person name="Lipzen A."/>
            <person name="Chen C."/>
            <person name="Yan M."/>
            <person name="Daum C."/>
            <person name="Ng V."/>
            <person name="Clum A."/>
            <person name="Steindorff A."/>
            <person name="Ohm R.A."/>
            <person name="Martin F."/>
            <person name="Silar P."/>
            <person name="Natvig D.O."/>
            <person name="Lalanne C."/>
            <person name="Gautier V."/>
            <person name="Ament-Velasquez S.L."/>
            <person name="Kruys A."/>
            <person name="Hutchinson M.I."/>
            <person name="Powell A.J."/>
            <person name="Barry K."/>
            <person name="Miller A.N."/>
            <person name="Grigoriev I.V."/>
            <person name="Debuchy R."/>
            <person name="Gladieux P."/>
            <person name="Hiltunen Thoren M."/>
            <person name="Johannesson H."/>
        </authorList>
    </citation>
    <scope>NUCLEOTIDE SEQUENCE</scope>
    <source>
        <strain evidence="3">CBS 626.80</strain>
    </source>
</reference>
<feature type="region of interest" description="Disordered" evidence="1">
    <location>
        <begin position="2330"/>
        <end position="2358"/>
    </location>
</feature>
<evidence type="ECO:0000256" key="1">
    <source>
        <dbReference type="SAM" id="MobiDB-lite"/>
    </source>
</evidence>
<feature type="region of interest" description="Disordered" evidence="1">
    <location>
        <begin position="1584"/>
        <end position="1617"/>
    </location>
</feature>
<feature type="domain" description="DUF6603" evidence="2">
    <location>
        <begin position="1617"/>
        <end position="2109"/>
    </location>
</feature>
<feature type="compositionally biased region" description="Pro residues" evidence="1">
    <location>
        <begin position="2347"/>
        <end position="2356"/>
    </location>
</feature>
<proteinExistence type="predicted"/>
<evidence type="ECO:0000313" key="4">
    <source>
        <dbReference type="Proteomes" id="UP001303222"/>
    </source>
</evidence>
<evidence type="ECO:0000259" key="2">
    <source>
        <dbReference type="Pfam" id="PF20248"/>
    </source>
</evidence>
<gene>
    <name evidence="3" type="ORF">QBC32DRAFT_271454</name>
</gene>
<dbReference type="Pfam" id="PF20248">
    <property type="entry name" value="DUF6603"/>
    <property type="match status" value="1"/>
</dbReference>
<evidence type="ECO:0000313" key="3">
    <source>
        <dbReference type="EMBL" id="KAK3947079.1"/>
    </source>
</evidence>
<reference evidence="3" key="2">
    <citation type="submission" date="2023-06" db="EMBL/GenBank/DDBJ databases">
        <authorList>
            <consortium name="Lawrence Berkeley National Laboratory"/>
            <person name="Mondo S.J."/>
            <person name="Hensen N."/>
            <person name="Bonometti L."/>
            <person name="Westerberg I."/>
            <person name="Brannstrom I.O."/>
            <person name="Guillou S."/>
            <person name="Cros-Aarteil S."/>
            <person name="Calhoun S."/>
            <person name="Haridas S."/>
            <person name="Kuo A."/>
            <person name="Pangilinan J."/>
            <person name="Riley R."/>
            <person name="Labutti K."/>
            <person name="Andreopoulos B."/>
            <person name="Lipzen A."/>
            <person name="Chen C."/>
            <person name="Yanf M."/>
            <person name="Daum C."/>
            <person name="Ng V."/>
            <person name="Clum A."/>
            <person name="Steindorff A."/>
            <person name="Ohm R."/>
            <person name="Martin F."/>
            <person name="Silar P."/>
            <person name="Natvig D."/>
            <person name="Lalanne C."/>
            <person name="Gautier V."/>
            <person name="Ament-Velasquez S.L."/>
            <person name="Kruys A."/>
            <person name="Hutchinson M.I."/>
            <person name="Powell A.J."/>
            <person name="Barry K."/>
            <person name="Miller A.N."/>
            <person name="Grigoriev I.V."/>
            <person name="Debuchy R."/>
            <person name="Gladieux P."/>
            <person name="Thoren M.H."/>
            <person name="Johannesson H."/>
        </authorList>
    </citation>
    <scope>NUCLEOTIDE SEQUENCE</scope>
    <source>
        <strain evidence="3">CBS 626.80</strain>
    </source>
</reference>
<accession>A0AAN6NJQ7</accession>
<dbReference type="EMBL" id="MU859422">
    <property type="protein sequence ID" value="KAK3947079.1"/>
    <property type="molecule type" value="Genomic_DNA"/>
</dbReference>
<dbReference type="InterPro" id="IPR046538">
    <property type="entry name" value="DUF6603"/>
</dbReference>
<organism evidence="3 4">
    <name type="scientific">Pseudoneurospora amorphoporcata</name>
    <dbReference type="NCBI Taxonomy" id="241081"/>
    <lineage>
        <taxon>Eukaryota</taxon>
        <taxon>Fungi</taxon>
        <taxon>Dikarya</taxon>
        <taxon>Ascomycota</taxon>
        <taxon>Pezizomycotina</taxon>
        <taxon>Sordariomycetes</taxon>
        <taxon>Sordariomycetidae</taxon>
        <taxon>Sordariales</taxon>
        <taxon>Sordariaceae</taxon>
        <taxon>Pseudoneurospora</taxon>
    </lineage>
</organism>
<dbReference type="InterPro" id="IPR036866">
    <property type="entry name" value="RibonucZ/Hydroxyglut_hydro"/>
</dbReference>